<dbReference type="AlphaFoldDB" id="A0A2W7C1W5"/>
<reference evidence="2" key="1">
    <citation type="submission" date="2017-03" db="EMBL/GenBank/DDBJ databases">
        <authorList>
            <person name="Safronova V.I."/>
            <person name="Sazanova A.L."/>
            <person name="Chirak E.R."/>
        </authorList>
    </citation>
    <scope>NUCLEOTIDE SEQUENCE [LARGE SCALE GENOMIC DNA]</scope>
    <source>
        <strain evidence="2">Ach-343</strain>
    </source>
</reference>
<organism evidence="1 2">
    <name type="scientific">Mesorhizobium kowhaii</name>
    <dbReference type="NCBI Taxonomy" id="1300272"/>
    <lineage>
        <taxon>Bacteria</taxon>
        <taxon>Pseudomonadati</taxon>
        <taxon>Pseudomonadota</taxon>
        <taxon>Alphaproteobacteria</taxon>
        <taxon>Hyphomicrobiales</taxon>
        <taxon>Phyllobacteriaceae</taxon>
        <taxon>Mesorhizobium</taxon>
    </lineage>
</organism>
<name>A0A2W7C1W5_9HYPH</name>
<comment type="caution">
    <text evidence="1">The sequence shown here is derived from an EMBL/GenBank/DDBJ whole genome shotgun (WGS) entry which is preliminary data.</text>
</comment>
<dbReference type="RefSeq" id="WP_245446003.1">
    <property type="nucleotide sequence ID" value="NZ_MZXV01000038.1"/>
</dbReference>
<dbReference type="InterPro" id="IPR054271">
    <property type="entry name" value="DUF7002"/>
</dbReference>
<protein>
    <submittedName>
        <fullName evidence="1">Uncharacterized protein</fullName>
    </submittedName>
</protein>
<dbReference type="Pfam" id="PF22531">
    <property type="entry name" value="DUF7002"/>
    <property type="match status" value="1"/>
</dbReference>
<dbReference type="EMBL" id="MZXV01000038">
    <property type="protein sequence ID" value="PZV37052.1"/>
    <property type="molecule type" value="Genomic_DNA"/>
</dbReference>
<proteinExistence type="predicted"/>
<evidence type="ECO:0000313" key="1">
    <source>
        <dbReference type="EMBL" id="PZV37052.1"/>
    </source>
</evidence>
<accession>A0A2W7C1W5</accession>
<gene>
    <name evidence="1" type="ORF">B5V02_18445</name>
</gene>
<evidence type="ECO:0000313" key="2">
    <source>
        <dbReference type="Proteomes" id="UP000248616"/>
    </source>
</evidence>
<sequence length="228" mass="25180">MTVDELTALHPRLWHMAADASWPSIQQYGLLSTSSLLDLYGYKGEERVALESIKRPKSVQIDASGLPGAIVRDQKPMSDKALNKCLQDGLTPIDWYQLLNEKVFFWLTRARLQTLLAAYAHAPQIVLTLDTATLVEAHAENILLCPINSGSTIMNPAPRGAESFLAIEDFPYETWRLKRGNKRKAVVELVVTGGVSDVANHVLAVHRIVNGAVAEIWRRPGDFGDVGP</sequence>
<keyword evidence="2" id="KW-1185">Reference proteome</keyword>
<dbReference type="Proteomes" id="UP000248616">
    <property type="component" value="Unassembled WGS sequence"/>
</dbReference>